<keyword evidence="5" id="KW-0482">Metalloprotease</keyword>
<comment type="caution">
    <text evidence="2">Lacks conserved residue(s) required for the propagation of feature annotation.</text>
</comment>
<keyword evidence="5" id="KW-0378">Hydrolase</keyword>
<dbReference type="Gene3D" id="3.40.390.10">
    <property type="entry name" value="Collagenase (Catalytic Domain)"/>
    <property type="match status" value="1"/>
</dbReference>
<sequence>MLIKNFIMLTIILSSSTDLLSCFAYPNLFEDDILGINIDRNAVKSQKRLWPSGIVPFFIDHSAYSLRGYIFRAMRHIESKSCLRFRKRKDEKNFIVFVHGKR</sequence>
<dbReference type="OrthoDB" id="291007at2759"/>
<feature type="chain" id="PRO_5018701263" evidence="3">
    <location>
        <begin position="25"/>
        <end position="102"/>
    </location>
</feature>
<dbReference type="InterPro" id="IPR001506">
    <property type="entry name" value="Peptidase_M12A"/>
</dbReference>
<dbReference type="Proteomes" id="UP000285301">
    <property type="component" value="Unassembled WGS sequence"/>
</dbReference>
<gene>
    <name evidence="5" type="ORF">B4U79_18925</name>
</gene>
<feature type="domain" description="Peptidase M12A" evidence="4">
    <location>
        <begin position="41"/>
        <end position="102"/>
    </location>
</feature>
<dbReference type="Pfam" id="PF01400">
    <property type="entry name" value="Astacin"/>
    <property type="match status" value="1"/>
</dbReference>
<reference evidence="5 6" key="1">
    <citation type="journal article" date="2018" name="Gigascience">
        <title>Genomes of trombidid mites reveal novel predicted allergens and laterally-transferred genes associated with secondary metabolism.</title>
        <authorList>
            <person name="Dong X."/>
            <person name="Chaisiri K."/>
            <person name="Xia D."/>
            <person name="Armstrong S.D."/>
            <person name="Fang Y."/>
            <person name="Donnelly M.J."/>
            <person name="Kadowaki T."/>
            <person name="McGarry J.W."/>
            <person name="Darby A.C."/>
            <person name="Makepeace B.L."/>
        </authorList>
    </citation>
    <scope>NUCLEOTIDE SEQUENCE [LARGE SCALE GENOMIC DNA]</scope>
    <source>
        <strain evidence="5">UoL-WK</strain>
    </source>
</reference>
<dbReference type="EMBL" id="NCKU01000001">
    <property type="protein sequence ID" value="RWS18054.1"/>
    <property type="molecule type" value="Genomic_DNA"/>
</dbReference>
<evidence type="ECO:0000256" key="2">
    <source>
        <dbReference type="PROSITE-ProRule" id="PRU01211"/>
    </source>
</evidence>
<organism evidence="5 6">
    <name type="scientific">Dinothrombium tinctorium</name>
    <dbReference type="NCBI Taxonomy" id="1965070"/>
    <lineage>
        <taxon>Eukaryota</taxon>
        <taxon>Metazoa</taxon>
        <taxon>Ecdysozoa</taxon>
        <taxon>Arthropoda</taxon>
        <taxon>Chelicerata</taxon>
        <taxon>Arachnida</taxon>
        <taxon>Acari</taxon>
        <taxon>Acariformes</taxon>
        <taxon>Trombidiformes</taxon>
        <taxon>Prostigmata</taxon>
        <taxon>Anystina</taxon>
        <taxon>Parasitengona</taxon>
        <taxon>Trombidioidea</taxon>
        <taxon>Trombidiidae</taxon>
        <taxon>Dinothrombium</taxon>
    </lineage>
</organism>
<evidence type="ECO:0000313" key="5">
    <source>
        <dbReference type="EMBL" id="RWS18054.1"/>
    </source>
</evidence>
<comment type="cofactor">
    <cofactor evidence="1">
        <name>Zn(2+)</name>
        <dbReference type="ChEBI" id="CHEBI:29105"/>
    </cofactor>
</comment>
<evidence type="ECO:0000259" key="4">
    <source>
        <dbReference type="PROSITE" id="PS51864"/>
    </source>
</evidence>
<keyword evidence="6" id="KW-1185">Reference proteome</keyword>
<evidence type="ECO:0000256" key="1">
    <source>
        <dbReference type="ARBA" id="ARBA00001947"/>
    </source>
</evidence>
<comment type="caution">
    <text evidence="5">The sequence shown here is derived from an EMBL/GenBank/DDBJ whole genome shotgun (WGS) entry which is preliminary data.</text>
</comment>
<dbReference type="PANTHER" id="PTHR10127">
    <property type="entry name" value="DISCOIDIN, CUB, EGF, LAMININ , AND ZINC METALLOPROTEASE DOMAIN CONTAINING"/>
    <property type="match status" value="1"/>
</dbReference>
<proteinExistence type="predicted"/>
<dbReference type="GO" id="GO:0004222">
    <property type="term" value="F:metalloendopeptidase activity"/>
    <property type="evidence" value="ECO:0007669"/>
    <property type="project" value="InterPro"/>
</dbReference>
<dbReference type="AlphaFoldDB" id="A0A3S3PX67"/>
<dbReference type="SUPFAM" id="SSF55486">
    <property type="entry name" value="Metalloproteases ('zincins'), catalytic domain"/>
    <property type="match status" value="1"/>
</dbReference>
<evidence type="ECO:0000313" key="6">
    <source>
        <dbReference type="Proteomes" id="UP000285301"/>
    </source>
</evidence>
<accession>A0A3S3PX67</accession>
<name>A0A3S3PX67_9ACAR</name>
<dbReference type="PROSITE" id="PS51864">
    <property type="entry name" value="ASTACIN"/>
    <property type="match status" value="1"/>
</dbReference>
<dbReference type="PANTHER" id="PTHR10127:SF850">
    <property type="entry name" value="METALLOENDOPEPTIDASE"/>
    <property type="match status" value="1"/>
</dbReference>
<protein>
    <submittedName>
        <fullName evidence="5">Astacin-like metalloprotease toxin</fullName>
    </submittedName>
</protein>
<keyword evidence="3" id="KW-0732">Signal</keyword>
<dbReference type="InterPro" id="IPR024079">
    <property type="entry name" value="MetalloPept_cat_dom_sf"/>
</dbReference>
<dbReference type="GO" id="GO:0006508">
    <property type="term" value="P:proteolysis"/>
    <property type="evidence" value="ECO:0007669"/>
    <property type="project" value="UniProtKB-KW"/>
</dbReference>
<evidence type="ECO:0000256" key="3">
    <source>
        <dbReference type="SAM" id="SignalP"/>
    </source>
</evidence>
<feature type="signal peptide" evidence="3">
    <location>
        <begin position="1"/>
        <end position="24"/>
    </location>
</feature>
<keyword evidence="5" id="KW-0645">Protease</keyword>